<organism evidence="2 3">
    <name type="scientific">Gordonia polyisoprenivorans (strain DSM 44266 / VH2)</name>
    <dbReference type="NCBI Taxonomy" id="1112204"/>
    <lineage>
        <taxon>Bacteria</taxon>
        <taxon>Bacillati</taxon>
        <taxon>Actinomycetota</taxon>
        <taxon>Actinomycetes</taxon>
        <taxon>Mycobacteriales</taxon>
        <taxon>Gordoniaceae</taxon>
        <taxon>Gordonia</taxon>
    </lineage>
</organism>
<reference evidence="2 3" key="1">
    <citation type="journal article" date="2012" name="Appl. Environ. Microbiol.">
        <title>Involvement of two latex-clearing proteins during rubber degradation and insights into the subsequent degradation pathway revealed by the genome sequence of Gordonia polyisoprenivorans strain VH2.</title>
        <authorList>
            <person name="Hiessl S."/>
            <person name="Schuldes J."/>
            <person name="Thurmer A."/>
            <person name="Halbsguth T."/>
            <person name="Broker D."/>
            <person name="Angelov A."/>
            <person name="Liebl W."/>
            <person name="Daniel R."/>
            <person name="Steinbuchel A."/>
        </authorList>
    </citation>
    <scope>NUCLEOTIDE SEQUENCE [LARGE SCALE GENOMIC DNA]</scope>
    <source>
        <strain evidence="3">DSM 44266 / VH2</strain>
    </source>
</reference>
<dbReference type="KEGG" id="gpo:GPOL_c31710"/>
<dbReference type="EMBL" id="CP003119">
    <property type="protein sequence ID" value="AFA74186.1"/>
    <property type="molecule type" value="Genomic_DNA"/>
</dbReference>
<dbReference type="Proteomes" id="UP000009154">
    <property type="component" value="Chromosome"/>
</dbReference>
<name>H6MWI1_GORPV</name>
<feature type="compositionally biased region" description="Polar residues" evidence="1">
    <location>
        <begin position="1"/>
        <end position="10"/>
    </location>
</feature>
<accession>H6MWI1</accession>
<evidence type="ECO:0000256" key="1">
    <source>
        <dbReference type="SAM" id="MobiDB-lite"/>
    </source>
</evidence>
<protein>
    <submittedName>
        <fullName evidence="2">Uncharacterized protein</fullName>
    </submittedName>
</protein>
<keyword evidence="3" id="KW-1185">Reference proteome</keyword>
<evidence type="ECO:0000313" key="2">
    <source>
        <dbReference type="EMBL" id="AFA74186.1"/>
    </source>
</evidence>
<feature type="region of interest" description="Disordered" evidence="1">
    <location>
        <begin position="1"/>
        <end position="42"/>
    </location>
</feature>
<evidence type="ECO:0000313" key="3">
    <source>
        <dbReference type="Proteomes" id="UP000009154"/>
    </source>
</evidence>
<gene>
    <name evidence="2" type="ordered locus">GPOL_c31710</name>
</gene>
<proteinExistence type="predicted"/>
<sequence>MTEQVGTQQVVGRGDQQRPSFGTPITQRHPGPSGRVRHRLTVRRVARSRKVWSQV</sequence>
<dbReference type="HOGENOM" id="CLU_3025910_0_0_11"/>
<feature type="compositionally biased region" description="Polar residues" evidence="1">
    <location>
        <begin position="17"/>
        <end position="26"/>
    </location>
</feature>
<dbReference type="AlphaFoldDB" id="H6MWI1"/>